<reference evidence="3" key="1">
    <citation type="journal article" date="2019" name="Int. J. Syst. Evol. Microbiol.">
        <title>The Global Catalogue of Microorganisms (GCM) 10K type strain sequencing project: providing services to taxonomists for standard genome sequencing and annotation.</title>
        <authorList>
            <consortium name="The Broad Institute Genomics Platform"/>
            <consortium name="The Broad Institute Genome Sequencing Center for Infectious Disease"/>
            <person name="Wu L."/>
            <person name="Ma J."/>
        </authorList>
    </citation>
    <scope>NUCLEOTIDE SEQUENCE [LARGE SCALE GENOMIC DNA]</scope>
    <source>
        <strain evidence="3">IBRC 10765</strain>
    </source>
</reference>
<gene>
    <name evidence="2" type="ORF">ACFOOG_09690</name>
</gene>
<feature type="compositionally biased region" description="Basic residues" evidence="1">
    <location>
        <begin position="1"/>
        <end position="11"/>
    </location>
</feature>
<evidence type="ECO:0000313" key="3">
    <source>
        <dbReference type="Proteomes" id="UP001595617"/>
    </source>
</evidence>
<sequence>MSRTKKSRRLKDKLDIKTGSKKNFIERGQEGRIPSKNKLAKHPDKLKSAFKKHLEEQQNLPQAERKSASDEAEALAAAPAPFSRAAKQAEREKPAAEHVPVEPSVTVKPHAQPKSKAKQETSPSTKDGAVSQKAMDTASKKAKPTPIKPVKPNFEQTDTAQPAKEKPRFDQLSGDDLWDLLDD</sequence>
<protein>
    <submittedName>
        <fullName evidence="2">Uncharacterized protein</fullName>
    </submittedName>
</protein>
<accession>A0ABV7ZY77</accession>
<keyword evidence="3" id="KW-1185">Reference proteome</keyword>
<organism evidence="2 3">
    <name type="scientific">Saccharospirillum mangrovi</name>
    <dbReference type="NCBI Taxonomy" id="2161747"/>
    <lineage>
        <taxon>Bacteria</taxon>
        <taxon>Pseudomonadati</taxon>
        <taxon>Pseudomonadota</taxon>
        <taxon>Gammaproteobacteria</taxon>
        <taxon>Oceanospirillales</taxon>
        <taxon>Saccharospirillaceae</taxon>
        <taxon>Saccharospirillum</taxon>
    </lineage>
</organism>
<evidence type="ECO:0000313" key="2">
    <source>
        <dbReference type="EMBL" id="MFC3853101.1"/>
    </source>
</evidence>
<dbReference type="RefSeq" id="WP_380695934.1">
    <property type="nucleotide sequence ID" value="NZ_JBHRYR010000003.1"/>
</dbReference>
<proteinExistence type="predicted"/>
<feature type="region of interest" description="Disordered" evidence="1">
    <location>
        <begin position="1"/>
        <end position="183"/>
    </location>
</feature>
<evidence type="ECO:0000256" key="1">
    <source>
        <dbReference type="SAM" id="MobiDB-lite"/>
    </source>
</evidence>
<comment type="caution">
    <text evidence="2">The sequence shown here is derived from an EMBL/GenBank/DDBJ whole genome shotgun (WGS) entry which is preliminary data.</text>
</comment>
<feature type="compositionally biased region" description="Basic and acidic residues" evidence="1">
    <location>
        <begin position="87"/>
        <end position="100"/>
    </location>
</feature>
<feature type="compositionally biased region" description="Basic and acidic residues" evidence="1">
    <location>
        <begin position="41"/>
        <end position="56"/>
    </location>
</feature>
<dbReference type="Proteomes" id="UP001595617">
    <property type="component" value="Unassembled WGS sequence"/>
</dbReference>
<dbReference type="EMBL" id="JBHRYR010000003">
    <property type="protein sequence ID" value="MFC3853101.1"/>
    <property type="molecule type" value="Genomic_DNA"/>
</dbReference>
<feature type="compositionally biased region" description="Basic and acidic residues" evidence="1">
    <location>
        <begin position="12"/>
        <end position="30"/>
    </location>
</feature>
<feature type="compositionally biased region" description="Low complexity" evidence="1">
    <location>
        <begin position="74"/>
        <end position="86"/>
    </location>
</feature>
<name>A0ABV7ZY77_9GAMM</name>